<protein>
    <submittedName>
        <fullName evidence="2">Uncharacterized protein</fullName>
    </submittedName>
</protein>
<dbReference type="EMBL" id="AP018823">
    <property type="protein sequence ID" value="BBF87656.1"/>
    <property type="molecule type" value="Genomic_DNA"/>
</dbReference>
<accession>A0A3G9GVL3</accession>
<evidence type="ECO:0000313" key="2">
    <source>
        <dbReference type="EMBL" id="BBF87656.1"/>
    </source>
</evidence>
<name>A0A3G9GVL3_9NEIS</name>
<dbReference type="AlphaFoldDB" id="A0A3G9GVL3"/>
<reference evidence="3" key="1">
    <citation type="journal article" date="2017" name="Biotechnol. Biofuels">
        <title>Evaluation of environmental bacterial communities as a factor affecting the growth of duckweed Lemna minor.</title>
        <authorList>
            <person name="Ishizawa H."/>
            <person name="Kuroda M."/>
            <person name="Morikawa M."/>
            <person name="Ike M."/>
        </authorList>
    </citation>
    <scope>NUCLEOTIDE SEQUENCE [LARGE SCALE GENOMIC DNA]</scope>
    <source>
        <strain evidence="3">H3</strain>
    </source>
</reference>
<dbReference type="KEGG" id="amah:DLM_4082"/>
<organism evidence="2 3">
    <name type="scientific">Aquitalea magnusonii</name>
    <dbReference type="NCBI Taxonomy" id="332411"/>
    <lineage>
        <taxon>Bacteria</taxon>
        <taxon>Pseudomonadati</taxon>
        <taxon>Pseudomonadota</taxon>
        <taxon>Betaproteobacteria</taxon>
        <taxon>Neisseriales</taxon>
        <taxon>Chromobacteriaceae</taxon>
        <taxon>Aquitalea</taxon>
    </lineage>
</organism>
<evidence type="ECO:0000313" key="3">
    <source>
        <dbReference type="Proteomes" id="UP000198290"/>
    </source>
</evidence>
<gene>
    <name evidence="2" type="ORF">DLM_4082</name>
</gene>
<dbReference type="Proteomes" id="UP000198290">
    <property type="component" value="Chromosome"/>
</dbReference>
<reference evidence="2 3" key="2">
    <citation type="journal article" date="2017" name="Genome Announc.">
        <title>Draft genome sequence of Aquitalea magnusonii strain H3, a plant growth-promoting bacterium of duckweed Lemna minor.</title>
        <authorList>
            <person name="Ishizawa H."/>
            <person name="Kuroda M."/>
            <person name="Ike M."/>
        </authorList>
    </citation>
    <scope>NUCLEOTIDE SEQUENCE [LARGE SCALE GENOMIC DNA]</scope>
    <source>
        <strain evidence="2 3">H3</strain>
    </source>
</reference>
<keyword evidence="3" id="KW-1185">Reference proteome</keyword>
<feature type="region of interest" description="Disordered" evidence="1">
    <location>
        <begin position="1"/>
        <end position="37"/>
    </location>
</feature>
<sequence length="37" mass="4028">MFSWHRPATGDMQDGTARKRGLKPAGKQAASHCRAMA</sequence>
<reference evidence="3" key="3">
    <citation type="journal article" date="2017" name="Plant Physiol. Biochem.">
        <title>Differential oxidative and antioxidative response of duckweed Lemna minor toward plant growth promoting/inhibiting bacteria.</title>
        <authorList>
            <person name="Ishizawa H."/>
            <person name="Kuroda M."/>
            <person name="Morikawa M."/>
            <person name="Ike M."/>
        </authorList>
    </citation>
    <scope>NUCLEOTIDE SEQUENCE [LARGE SCALE GENOMIC DNA]</scope>
    <source>
        <strain evidence="3">H3</strain>
    </source>
</reference>
<evidence type="ECO:0000256" key="1">
    <source>
        <dbReference type="SAM" id="MobiDB-lite"/>
    </source>
</evidence>
<proteinExistence type="predicted"/>